<dbReference type="InterPro" id="IPR046977">
    <property type="entry name" value="RsmC/RlmG"/>
</dbReference>
<dbReference type="InterPro" id="IPR007848">
    <property type="entry name" value="Small_mtfrase_dom"/>
</dbReference>
<reference evidence="6" key="1">
    <citation type="journal article" date="2020" name="mSystems">
        <title>Genome- and Community-Level Interaction Insights into Carbon Utilization and Element Cycling Functions of Hydrothermarchaeota in Hydrothermal Sediment.</title>
        <authorList>
            <person name="Zhou Z."/>
            <person name="Liu Y."/>
            <person name="Xu W."/>
            <person name="Pan J."/>
            <person name="Luo Z.H."/>
            <person name="Li M."/>
        </authorList>
    </citation>
    <scope>NUCLEOTIDE SEQUENCE [LARGE SCALE GENOMIC DNA]</scope>
    <source>
        <strain evidence="6">SpSt-125</strain>
    </source>
</reference>
<dbReference type="GO" id="GO:0003676">
    <property type="term" value="F:nucleic acid binding"/>
    <property type="evidence" value="ECO:0007669"/>
    <property type="project" value="InterPro"/>
</dbReference>
<dbReference type="PANTHER" id="PTHR47816">
    <property type="entry name" value="RIBOSOMAL RNA SMALL SUBUNIT METHYLTRANSFERASE C"/>
    <property type="match status" value="1"/>
</dbReference>
<dbReference type="GO" id="GO:0032259">
    <property type="term" value="P:methylation"/>
    <property type="evidence" value="ECO:0007669"/>
    <property type="project" value="UniProtKB-KW"/>
</dbReference>
<feature type="domain" description="Methyltransferase small" evidence="5">
    <location>
        <begin position="30"/>
        <end position="195"/>
    </location>
</feature>
<sequence>MSDNHYYKSSHKRASQYILISDFIRGITVEFEAIPGLFSYKYVDEGTKLLLEYAEIPSEGAVLDMGCGYGVIGITIAKLNPRLKVYMIDVNEEAVRLAKRNVARNGLKEDRVIVLQGDVYEPVKDMTFNAIYSNPPFAAGLHIVKRIVIEAPHYMKPDATLQIVARKGAEKVKNLMCQVFGNVETKISKKGYKVLLSRKQEF</sequence>
<dbReference type="Pfam" id="PF05175">
    <property type="entry name" value="MTS"/>
    <property type="match status" value="1"/>
</dbReference>
<accession>A0A7J2U1D1</accession>
<name>A0A7J2U1D1_9CREN</name>
<dbReference type="PANTHER" id="PTHR47816:SF4">
    <property type="entry name" value="RIBOSOMAL RNA SMALL SUBUNIT METHYLTRANSFERASE C"/>
    <property type="match status" value="1"/>
</dbReference>
<dbReference type="InterPro" id="IPR029063">
    <property type="entry name" value="SAM-dependent_MTases_sf"/>
</dbReference>
<evidence type="ECO:0000256" key="3">
    <source>
        <dbReference type="ARBA" id="ARBA00022603"/>
    </source>
</evidence>
<dbReference type="CDD" id="cd02440">
    <property type="entry name" value="AdoMet_MTases"/>
    <property type="match status" value="1"/>
</dbReference>
<organism evidence="6">
    <name type="scientific">Ignisphaera aggregans</name>
    <dbReference type="NCBI Taxonomy" id="334771"/>
    <lineage>
        <taxon>Archaea</taxon>
        <taxon>Thermoproteota</taxon>
        <taxon>Thermoprotei</taxon>
        <taxon>Desulfurococcales</taxon>
        <taxon>Desulfurococcaceae</taxon>
        <taxon>Ignisphaera</taxon>
    </lineage>
</organism>
<keyword evidence="1" id="KW-0963">Cytoplasm</keyword>
<dbReference type="EMBL" id="DSEU01000001">
    <property type="protein sequence ID" value="HEM66002.1"/>
    <property type="molecule type" value="Genomic_DNA"/>
</dbReference>
<evidence type="ECO:0000313" key="6">
    <source>
        <dbReference type="EMBL" id="HEM66002.1"/>
    </source>
</evidence>
<evidence type="ECO:0000256" key="4">
    <source>
        <dbReference type="ARBA" id="ARBA00022679"/>
    </source>
</evidence>
<keyword evidence="3 6" id="KW-0489">Methyltransferase</keyword>
<dbReference type="InterPro" id="IPR002052">
    <property type="entry name" value="DNA_methylase_N6_adenine_CS"/>
</dbReference>
<dbReference type="AlphaFoldDB" id="A0A7J2U1D1"/>
<proteinExistence type="predicted"/>
<protein>
    <submittedName>
        <fullName evidence="6">Class I SAM-dependent methyltransferase</fullName>
    </submittedName>
</protein>
<evidence type="ECO:0000259" key="5">
    <source>
        <dbReference type="Pfam" id="PF05175"/>
    </source>
</evidence>
<evidence type="ECO:0000256" key="1">
    <source>
        <dbReference type="ARBA" id="ARBA00022490"/>
    </source>
</evidence>
<dbReference type="PROSITE" id="PS00092">
    <property type="entry name" value="N6_MTASE"/>
    <property type="match status" value="1"/>
</dbReference>
<comment type="caution">
    <text evidence="6">The sequence shown here is derived from an EMBL/GenBank/DDBJ whole genome shotgun (WGS) entry which is preliminary data.</text>
</comment>
<keyword evidence="2" id="KW-0698">rRNA processing</keyword>
<dbReference type="GO" id="GO:0006364">
    <property type="term" value="P:rRNA processing"/>
    <property type="evidence" value="ECO:0007669"/>
    <property type="project" value="UniProtKB-KW"/>
</dbReference>
<keyword evidence="4 6" id="KW-0808">Transferase</keyword>
<dbReference type="GO" id="GO:0008757">
    <property type="term" value="F:S-adenosylmethionine-dependent methyltransferase activity"/>
    <property type="evidence" value="ECO:0007669"/>
    <property type="project" value="InterPro"/>
</dbReference>
<dbReference type="SUPFAM" id="SSF53335">
    <property type="entry name" value="S-adenosyl-L-methionine-dependent methyltransferases"/>
    <property type="match status" value="1"/>
</dbReference>
<evidence type="ECO:0000256" key="2">
    <source>
        <dbReference type="ARBA" id="ARBA00022552"/>
    </source>
</evidence>
<gene>
    <name evidence="6" type="ORF">ENO26_00220</name>
</gene>
<dbReference type="Gene3D" id="3.40.50.150">
    <property type="entry name" value="Vaccinia Virus protein VP39"/>
    <property type="match status" value="1"/>
</dbReference>